<dbReference type="GO" id="GO:0004674">
    <property type="term" value="F:protein serine/threonine kinase activity"/>
    <property type="evidence" value="ECO:0007669"/>
    <property type="project" value="UniProtKB-EC"/>
</dbReference>
<dbReference type="InterPro" id="IPR003591">
    <property type="entry name" value="Leu-rich_rpt_typical-subtyp"/>
</dbReference>
<evidence type="ECO:0000256" key="1">
    <source>
        <dbReference type="ARBA" id="ARBA00004167"/>
    </source>
</evidence>
<dbReference type="Gene3D" id="3.30.200.20">
    <property type="entry name" value="Phosphorylase Kinase, domain 1"/>
    <property type="match status" value="1"/>
</dbReference>
<dbReference type="Pfam" id="PF07714">
    <property type="entry name" value="PK_Tyr_Ser-Thr"/>
    <property type="match status" value="1"/>
</dbReference>
<dbReference type="InterPro" id="IPR011009">
    <property type="entry name" value="Kinase-like_dom_sf"/>
</dbReference>
<dbReference type="GO" id="GO:0005524">
    <property type="term" value="F:ATP binding"/>
    <property type="evidence" value="ECO:0007669"/>
    <property type="project" value="InterPro"/>
</dbReference>
<dbReference type="EMBL" id="KI392510">
    <property type="protein sequence ID" value="ERN15115.1"/>
    <property type="molecule type" value="Genomic_DNA"/>
</dbReference>
<dbReference type="Gene3D" id="1.10.510.10">
    <property type="entry name" value="Transferase(Phosphotransferase) domain 1"/>
    <property type="match status" value="1"/>
</dbReference>
<accession>U5CYT5</accession>
<dbReference type="SMART" id="SM00365">
    <property type="entry name" value="LRR_SD22"/>
    <property type="match status" value="4"/>
</dbReference>
<evidence type="ECO:0000256" key="9">
    <source>
        <dbReference type="SAM" id="Phobius"/>
    </source>
</evidence>
<dbReference type="KEGG" id="atr:18443396"/>
<evidence type="ECO:0000313" key="13">
    <source>
        <dbReference type="Proteomes" id="UP000017836"/>
    </source>
</evidence>
<proteinExistence type="predicted"/>
<organism evidence="12 13">
    <name type="scientific">Amborella trichopoda</name>
    <dbReference type="NCBI Taxonomy" id="13333"/>
    <lineage>
        <taxon>Eukaryota</taxon>
        <taxon>Viridiplantae</taxon>
        <taxon>Streptophyta</taxon>
        <taxon>Embryophyta</taxon>
        <taxon>Tracheophyta</taxon>
        <taxon>Spermatophyta</taxon>
        <taxon>Magnoliopsida</taxon>
        <taxon>Amborellales</taxon>
        <taxon>Amborellaceae</taxon>
        <taxon>Amborella</taxon>
    </lineage>
</organism>
<evidence type="ECO:0000256" key="4">
    <source>
        <dbReference type="ARBA" id="ARBA00022729"/>
    </source>
</evidence>
<dbReference type="InterPro" id="IPR001611">
    <property type="entry name" value="Leu-rich_rpt"/>
</dbReference>
<dbReference type="Gene3D" id="3.80.10.10">
    <property type="entry name" value="Ribonuclease Inhibitor"/>
    <property type="match status" value="3"/>
</dbReference>
<evidence type="ECO:0000256" key="3">
    <source>
        <dbReference type="ARBA" id="ARBA00022692"/>
    </source>
</evidence>
<sequence>MGVEVTEKANKKPLLLLCIFLLHALPTSSQASDELKSLLYFKSTVMDPLKSLSSWADPVNLPLGFSYPLYCNWSGVLCNSELHVREISLASKNLSGTLESLDLLQFPFVEAINLGFNNFTGALPLHFLNSTSLKTLNLSSNSLSGSIPKASAQTLETIDLSNNFFSGSIPLEIGYFSGLKVLDLGGNSLTGQLPPSIWNLTALRNLTLASNQLTGKLLPEIGNLLNLEWIYLGYNNFSGEIPSEIGQLKSLKHLNLVYNNLTGSIPPTLGNLRGLKYLYLYQNKLTASIPGSFFNLTELVSLDLSDNELNGTLSEDMGKLHKLEVLNLFSNCFHGAIPQVLALLPCLHVLALWANGFSGEIPTNLGKKSNLTELDLSTNYLTGEIPASLCDSKRLYKLILFSNKLNGTIPYSLGHCSTLRRVRLQNNSFSGELPPEISKLPVLYFLDISMNKLSGKLDGRKWDTSSLQVLKLASNRFSGNLPEFQNSSMKLETLDLSENQFSGVIPASYGDLSELTLLNLGWNQISHEIPAKIGECKKLVTLDLSHNRLTGGIPVELAGIPVLGDLDLSENQLTGKIPAILGDMDSLLDINVSHNRLRGKVPVTGAFLTINFTALAGNPGLCGLVSGLTRCKTGSGSSLLLPLAVFLGILGALSGVLLFWLFRRRKSQRKKVDTEEDDMWTLEMYSNCHVITVDDVLNTMNKESLISKGRTGSLYKGRTDVKGLTLAVKELAGNRDFLASFWPELSDSGNVRHRNIVRLLGTCRSEATGILIYEYISGWNLGEIMHGSEGKKLGWHFRLKIAAGISRALEYLHCKSFPARIHGCVLPEKVIVGEDGEPRLKLVLPGTLRNNSKGFLASGYAPPEFMHSKEFTEKNDIYGFGVLLIELLTGKGPSEPGISGHGDLVGWAHYCYAECATDTWLDPGLREEMVEYQGEMARAMHLAVACTRREPMARPCATEIVRELESMRGGKSWLSTIFRSMLILK</sequence>
<dbReference type="InterPro" id="IPR055414">
    <property type="entry name" value="LRR_R13L4/SHOC2-like"/>
</dbReference>
<dbReference type="Pfam" id="PF08263">
    <property type="entry name" value="LRRNT_2"/>
    <property type="match status" value="1"/>
</dbReference>
<dbReference type="SUPFAM" id="SSF56112">
    <property type="entry name" value="Protein kinase-like (PK-like)"/>
    <property type="match status" value="1"/>
</dbReference>
<dbReference type="InterPro" id="IPR032675">
    <property type="entry name" value="LRR_dom_sf"/>
</dbReference>
<dbReference type="GO" id="GO:0009755">
    <property type="term" value="P:hormone-mediated signaling pathway"/>
    <property type="evidence" value="ECO:0000318"/>
    <property type="project" value="GO_Central"/>
</dbReference>
<feature type="domain" description="Protein kinase" evidence="11">
    <location>
        <begin position="700"/>
        <end position="974"/>
    </location>
</feature>
<dbReference type="STRING" id="13333.U5CYT5"/>
<dbReference type="PANTHER" id="PTHR27008">
    <property type="entry name" value="OS04G0122200 PROTEIN"/>
    <property type="match status" value="1"/>
</dbReference>
<evidence type="ECO:0000256" key="5">
    <source>
        <dbReference type="ARBA" id="ARBA00022737"/>
    </source>
</evidence>
<evidence type="ECO:0000256" key="10">
    <source>
        <dbReference type="SAM" id="SignalP"/>
    </source>
</evidence>
<dbReference type="GO" id="GO:0009791">
    <property type="term" value="P:post-embryonic development"/>
    <property type="evidence" value="ECO:0007669"/>
    <property type="project" value="UniProtKB-ARBA"/>
</dbReference>
<dbReference type="Pfam" id="PF13855">
    <property type="entry name" value="LRR_8"/>
    <property type="match status" value="1"/>
</dbReference>
<reference evidence="13" key="1">
    <citation type="journal article" date="2013" name="Science">
        <title>The Amborella genome and the evolution of flowering plants.</title>
        <authorList>
            <consortium name="Amborella Genome Project"/>
        </authorList>
    </citation>
    <scope>NUCLEOTIDE SEQUENCE [LARGE SCALE GENOMIC DNA]</scope>
</reference>
<evidence type="ECO:0000313" key="12">
    <source>
        <dbReference type="EMBL" id="ERN15115.1"/>
    </source>
</evidence>
<protein>
    <recommendedName>
        <fullName evidence="11">Protein kinase domain-containing protein</fullName>
    </recommendedName>
</protein>
<feature type="chain" id="PRO_5004658784" description="Protein kinase domain-containing protein" evidence="10">
    <location>
        <begin position="32"/>
        <end position="985"/>
    </location>
</feature>
<dbReference type="InterPro" id="IPR001245">
    <property type="entry name" value="Ser-Thr/Tyr_kinase_cat_dom"/>
</dbReference>
<dbReference type="FunFam" id="3.80.10.10:FF:000453">
    <property type="entry name" value="Leucine-rich receptor-like protein kinase family protein"/>
    <property type="match status" value="1"/>
</dbReference>
<dbReference type="Proteomes" id="UP000017836">
    <property type="component" value="Unassembled WGS sequence"/>
</dbReference>
<dbReference type="InterPro" id="IPR000719">
    <property type="entry name" value="Prot_kinase_dom"/>
</dbReference>
<dbReference type="SUPFAM" id="SSF52058">
    <property type="entry name" value="L domain-like"/>
    <property type="match status" value="3"/>
</dbReference>
<dbReference type="PROSITE" id="PS50011">
    <property type="entry name" value="PROTEIN_KINASE_DOM"/>
    <property type="match status" value="1"/>
</dbReference>
<dbReference type="Pfam" id="PF23598">
    <property type="entry name" value="LRR_14"/>
    <property type="match status" value="1"/>
</dbReference>
<evidence type="ECO:0000256" key="2">
    <source>
        <dbReference type="ARBA" id="ARBA00022614"/>
    </source>
</evidence>
<feature type="signal peptide" evidence="10">
    <location>
        <begin position="1"/>
        <end position="31"/>
    </location>
</feature>
<keyword evidence="7 9" id="KW-0472">Membrane</keyword>
<gene>
    <name evidence="12" type="ORF">AMTR_s00056p00090780</name>
</gene>
<feature type="transmembrane region" description="Helical" evidence="9">
    <location>
        <begin position="639"/>
        <end position="662"/>
    </location>
</feature>
<keyword evidence="2" id="KW-0433">Leucine-rich repeat</keyword>
<keyword evidence="3 9" id="KW-0812">Transmembrane</keyword>
<dbReference type="Gramene" id="ERN15115">
    <property type="protein sequence ID" value="ERN15115"/>
    <property type="gene ID" value="AMTR_s00056p00090780"/>
</dbReference>
<dbReference type="eggNOG" id="ENOG502QRRF">
    <property type="taxonomic scope" value="Eukaryota"/>
</dbReference>
<evidence type="ECO:0000256" key="7">
    <source>
        <dbReference type="ARBA" id="ARBA00023136"/>
    </source>
</evidence>
<dbReference type="FunFam" id="3.80.10.10:FF:000726">
    <property type="entry name" value="Probably inactive leucine-rich repeat receptor-like protein kinase"/>
    <property type="match status" value="1"/>
</dbReference>
<dbReference type="PROSITE" id="PS51450">
    <property type="entry name" value="LRR"/>
    <property type="match status" value="1"/>
</dbReference>
<evidence type="ECO:0000256" key="6">
    <source>
        <dbReference type="ARBA" id="ARBA00022989"/>
    </source>
</evidence>
<dbReference type="GO" id="GO:0005886">
    <property type="term" value="C:plasma membrane"/>
    <property type="evidence" value="ECO:0000318"/>
    <property type="project" value="GO_Central"/>
</dbReference>
<dbReference type="SMART" id="SM00369">
    <property type="entry name" value="LRR_TYP"/>
    <property type="match status" value="6"/>
</dbReference>
<evidence type="ECO:0000259" key="11">
    <source>
        <dbReference type="PROSITE" id="PS50011"/>
    </source>
</evidence>
<dbReference type="GO" id="GO:0038023">
    <property type="term" value="F:signaling receptor activity"/>
    <property type="evidence" value="ECO:0000318"/>
    <property type="project" value="GO_Central"/>
</dbReference>
<keyword evidence="6 9" id="KW-1133">Transmembrane helix</keyword>
<dbReference type="InterPro" id="IPR013210">
    <property type="entry name" value="LRR_N_plant-typ"/>
</dbReference>
<name>U5CYT5_AMBTC</name>
<dbReference type="GO" id="GO:0051707">
    <property type="term" value="P:response to other organism"/>
    <property type="evidence" value="ECO:0007669"/>
    <property type="project" value="UniProtKB-ARBA"/>
</dbReference>
<comment type="subcellular location">
    <subcellularLocation>
        <location evidence="1">Membrane</location>
        <topology evidence="1">Single-pass membrane protein</topology>
    </subcellularLocation>
</comment>
<keyword evidence="8" id="KW-0325">Glycoprotein</keyword>
<dbReference type="InterPro" id="IPR051809">
    <property type="entry name" value="Plant_receptor-like_S/T_kinase"/>
</dbReference>
<keyword evidence="4 10" id="KW-0732">Signal</keyword>
<dbReference type="FunFam" id="3.80.10.10:FF:001678">
    <property type="entry name" value="Calmodulin-binding receptor kinase CaMRLK"/>
    <property type="match status" value="1"/>
</dbReference>
<keyword evidence="13" id="KW-1185">Reference proteome</keyword>
<dbReference type="PANTHER" id="PTHR27008:SF590">
    <property type="entry name" value="PROTEIN KINASE DOMAIN-CONTAINING PROTEIN"/>
    <property type="match status" value="1"/>
</dbReference>
<evidence type="ECO:0000256" key="8">
    <source>
        <dbReference type="ARBA" id="ARBA00023180"/>
    </source>
</evidence>
<dbReference type="OrthoDB" id="676979at2759"/>
<dbReference type="OMA" id="HIDTWID"/>
<dbReference type="GO" id="GO:0006952">
    <property type="term" value="P:defense response"/>
    <property type="evidence" value="ECO:0007669"/>
    <property type="project" value="UniProtKB-ARBA"/>
</dbReference>
<dbReference type="Pfam" id="PF00560">
    <property type="entry name" value="LRR_1"/>
    <property type="match status" value="6"/>
</dbReference>
<dbReference type="HOGENOM" id="CLU_000288_22_1_1"/>
<keyword evidence="5" id="KW-0677">Repeat</keyword>
<dbReference type="AlphaFoldDB" id="U5CYT5"/>